<feature type="transmembrane region" description="Helical" evidence="7">
    <location>
        <begin position="97"/>
        <end position="120"/>
    </location>
</feature>
<gene>
    <name evidence="10" type="ORF">M9Y10_043042</name>
</gene>
<evidence type="ECO:0000256" key="3">
    <source>
        <dbReference type="ARBA" id="ARBA00022692"/>
    </source>
</evidence>
<dbReference type="InterPro" id="IPR039859">
    <property type="entry name" value="PFA4/ZDH16/20/ERF2-like"/>
</dbReference>
<keyword evidence="5 7" id="KW-0472">Membrane</keyword>
<keyword evidence="4 7" id="KW-1133">Transmembrane helix</keyword>
<evidence type="ECO:0000256" key="7">
    <source>
        <dbReference type="RuleBase" id="RU079119"/>
    </source>
</evidence>
<dbReference type="PROSITE" id="PS50216">
    <property type="entry name" value="DHHC"/>
    <property type="match status" value="1"/>
</dbReference>
<dbReference type="PANTHER" id="PTHR22883:SF147">
    <property type="entry name" value="PALMITOYLTRANSFERASE"/>
    <property type="match status" value="1"/>
</dbReference>
<evidence type="ECO:0000256" key="4">
    <source>
        <dbReference type="ARBA" id="ARBA00022989"/>
    </source>
</evidence>
<dbReference type="Pfam" id="PF01529">
    <property type="entry name" value="DHHC"/>
    <property type="match status" value="1"/>
</dbReference>
<name>A0ABR2K1I2_9EUKA</name>
<organism evidence="10 11">
    <name type="scientific">Tritrichomonas musculus</name>
    <dbReference type="NCBI Taxonomy" id="1915356"/>
    <lineage>
        <taxon>Eukaryota</taxon>
        <taxon>Metamonada</taxon>
        <taxon>Parabasalia</taxon>
        <taxon>Tritrichomonadida</taxon>
        <taxon>Tritrichomonadidae</taxon>
        <taxon>Tritrichomonas</taxon>
    </lineage>
</organism>
<dbReference type="PANTHER" id="PTHR22883">
    <property type="entry name" value="ZINC FINGER DHHC DOMAIN CONTAINING PROTEIN"/>
    <property type="match status" value="1"/>
</dbReference>
<keyword evidence="2 7" id="KW-0808">Transferase</keyword>
<protein>
    <recommendedName>
        <fullName evidence="7">Palmitoyltransferase</fullName>
        <ecNumber evidence="7">2.3.1.225</ecNumber>
    </recommendedName>
</protein>
<keyword evidence="11" id="KW-1185">Reference proteome</keyword>
<comment type="similarity">
    <text evidence="7">Belongs to the DHHC palmitoyltransferase family.</text>
</comment>
<reference evidence="10 11" key="1">
    <citation type="submission" date="2024-04" db="EMBL/GenBank/DDBJ databases">
        <title>Tritrichomonas musculus Genome.</title>
        <authorList>
            <person name="Alves-Ferreira E."/>
            <person name="Grigg M."/>
            <person name="Lorenzi H."/>
            <person name="Galac M."/>
        </authorList>
    </citation>
    <scope>NUCLEOTIDE SEQUENCE [LARGE SCALE GENOMIC DNA]</scope>
    <source>
        <strain evidence="10 11">EAF2021</strain>
    </source>
</reference>
<evidence type="ECO:0000313" key="10">
    <source>
        <dbReference type="EMBL" id="KAK8883940.1"/>
    </source>
</evidence>
<feature type="transmembrane region" description="Helical" evidence="7">
    <location>
        <begin position="67"/>
        <end position="85"/>
    </location>
</feature>
<dbReference type="EC" id="2.3.1.225" evidence="7"/>
<keyword evidence="3 7" id="KW-0812">Transmembrane</keyword>
<evidence type="ECO:0000256" key="5">
    <source>
        <dbReference type="ARBA" id="ARBA00023136"/>
    </source>
</evidence>
<comment type="catalytic activity">
    <reaction evidence="7">
        <text>L-cysteinyl-[protein] + hexadecanoyl-CoA = S-hexadecanoyl-L-cysteinyl-[protein] + CoA</text>
        <dbReference type="Rhea" id="RHEA:36683"/>
        <dbReference type="Rhea" id="RHEA-COMP:10131"/>
        <dbReference type="Rhea" id="RHEA-COMP:11032"/>
        <dbReference type="ChEBI" id="CHEBI:29950"/>
        <dbReference type="ChEBI" id="CHEBI:57287"/>
        <dbReference type="ChEBI" id="CHEBI:57379"/>
        <dbReference type="ChEBI" id="CHEBI:74151"/>
        <dbReference type="EC" id="2.3.1.225"/>
    </reaction>
</comment>
<comment type="domain">
    <text evidence="7">The DHHC domain is required for palmitoyltransferase activity.</text>
</comment>
<sequence length="351" mass="42060">MSNDDFNIQNISYQDDFNKEEKPFMPENLVKAGVPFLTNYQGLFGKSPFWFVKNDSFAGIHFNHMQMSLWHIVLHISLLSSIYTWKKLVYDHYFEEINYYFYFMVVIYTTMAISMLRTIFMNPGYLPFFYPAQTDRKEFTKEEFRLGYACQQEQYDWVKKQKRPNRSCFSERVGYIVMRPDHYCGWVTNWIGYRNHRYFIIFTTCASIYVDVIFFNVCHMFYYHRKEHTLIGYILMVCFSAFFGLLFSLQAYFQYKRISINITLLELMKRQVPYYDRGCLNNWSEICGSKKLICLWPFPCISLKPGYNVFNYPEYVGPSVEKREPLLTNEEDKKDKDEKKLGGNDNALSLL</sequence>
<feature type="transmembrane region" description="Helical" evidence="7">
    <location>
        <begin position="230"/>
        <end position="253"/>
    </location>
</feature>
<accession>A0ABR2K1I2</accession>
<keyword evidence="6 7" id="KW-0012">Acyltransferase</keyword>
<evidence type="ECO:0000256" key="1">
    <source>
        <dbReference type="ARBA" id="ARBA00004141"/>
    </source>
</evidence>
<evidence type="ECO:0000256" key="8">
    <source>
        <dbReference type="SAM" id="MobiDB-lite"/>
    </source>
</evidence>
<comment type="caution">
    <text evidence="10">The sequence shown here is derived from an EMBL/GenBank/DDBJ whole genome shotgun (WGS) entry which is preliminary data.</text>
</comment>
<dbReference type="EMBL" id="JAPFFF010000008">
    <property type="protein sequence ID" value="KAK8883940.1"/>
    <property type="molecule type" value="Genomic_DNA"/>
</dbReference>
<feature type="domain" description="Palmitoyltransferase DHHC" evidence="9">
    <location>
        <begin position="152"/>
        <end position="270"/>
    </location>
</feature>
<dbReference type="InterPro" id="IPR001594">
    <property type="entry name" value="Palmitoyltrfase_DHHC"/>
</dbReference>
<comment type="subcellular location">
    <subcellularLocation>
        <location evidence="1">Membrane</location>
        <topology evidence="1">Multi-pass membrane protein</topology>
    </subcellularLocation>
</comment>
<evidence type="ECO:0000313" key="11">
    <source>
        <dbReference type="Proteomes" id="UP001470230"/>
    </source>
</evidence>
<evidence type="ECO:0000256" key="6">
    <source>
        <dbReference type="ARBA" id="ARBA00023315"/>
    </source>
</evidence>
<evidence type="ECO:0000256" key="2">
    <source>
        <dbReference type="ARBA" id="ARBA00022679"/>
    </source>
</evidence>
<proteinExistence type="inferred from homology"/>
<feature type="region of interest" description="Disordered" evidence="8">
    <location>
        <begin position="326"/>
        <end position="351"/>
    </location>
</feature>
<evidence type="ECO:0000259" key="9">
    <source>
        <dbReference type="Pfam" id="PF01529"/>
    </source>
</evidence>
<dbReference type="Proteomes" id="UP001470230">
    <property type="component" value="Unassembled WGS sequence"/>
</dbReference>
<feature type="compositionally biased region" description="Basic and acidic residues" evidence="8">
    <location>
        <begin position="326"/>
        <end position="342"/>
    </location>
</feature>
<feature type="transmembrane region" description="Helical" evidence="7">
    <location>
        <begin position="198"/>
        <end position="218"/>
    </location>
</feature>